<evidence type="ECO:0000313" key="9">
    <source>
        <dbReference type="Proteomes" id="UP000807159"/>
    </source>
</evidence>
<comment type="cofactor">
    <cofactor evidence="1">
        <name>Fe cation</name>
        <dbReference type="ChEBI" id="CHEBI:24875"/>
    </cofactor>
</comment>
<dbReference type="Gene3D" id="2.60.120.330">
    <property type="entry name" value="B-lactam Antibiotic, Isopenicillin N Synthase, Chain"/>
    <property type="match status" value="1"/>
</dbReference>
<dbReference type="Proteomes" id="UP000807159">
    <property type="component" value="Chromosome 10"/>
</dbReference>
<evidence type="ECO:0000259" key="7">
    <source>
        <dbReference type="Pfam" id="PF14226"/>
    </source>
</evidence>
<feature type="domain" description="Isopenicillin N synthase-like Fe(2+) 2OG dioxygenase" evidence="6">
    <location>
        <begin position="219"/>
        <end position="261"/>
    </location>
</feature>
<keyword evidence="4" id="KW-0560">Oxidoreductase</keyword>
<gene>
    <name evidence="8" type="ORF">H0E87_018703</name>
</gene>
<dbReference type="PANTHER" id="PTHR10209:SF791">
    <property type="entry name" value="1-AMINOCYCLOPROPANE-1-CARBOXYLATE OXIDASE HOMOLOG 1"/>
    <property type="match status" value="1"/>
</dbReference>
<proteinExistence type="inferred from homology"/>
<organism evidence="8 9">
    <name type="scientific">Populus deltoides</name>
    <name type="common">Eastern poplar</name>
    <name type="synonym">Eastern cottonwood</name>
    <dbReference type="NCBI Taxonomy" id="3696"/>
    <lineage>
        <taxon>Eukaryota</taxon>
        <taxon>Viridiplantae</taxon>
        <taxon>Streptophyta</taxon>
        <taxon>Embryophyta</taxon>
        <taxon>Tracheophyta</taxon>
        <taxon>Spermatophyta</taxon>
        <taxon>Magnoliopsida</taxon>
        <taxon>eudicotyledons</taxon>
        <taxon>Gunneridae</taxon>
        <taxon>Pentapetalae</taxon>
        <taxon>rosids</taxon>
        <taxon>fabids</taxon>
        <taxon>Malpighiales</taxon>
        <taxon>Salicaceae</taxon>
        <taxon>Saliceae</taxon>
        <taxon>Populus</taxon>
    </lineage>
</organism>
<dbReference type="GO" id="GO:0016491">
    <property type="term" value="F:oxidoreductase activity"/>
    <property type="evidence" value="ECO:0007669"/>
    <property type="project" value="UniProtKB-KW"/>
</dbReference>
<dbReference type="InterPro" id="IPR026992">
    <property type="entry name" value="DIOX_N"/>
</dbReference>
<comment type="caution">
    <text evidence="8">The sequence shown here is derived from an EMBL/GenBank/DDBJ whole genome shotgun (WGS) entry which is preliminary data.</text>
</comment>
<accession>A0A8T2XTM9</accession>
<reference evidence="8" key="1">
    <citation type="journal article" date="2021" name="J. Hered.">
        <title>Genome Assembly of Salicaceae Populus deltoides (Eastern Cottonwood) I-69 Based on Nanopore Sequencing and Hi-C Technologies.</title>
        <authorList>
            <person name="Bai S."/>
            <person name="Wu H."/>
            <person name="Zhang J."/>
            <person name="Pan Z."/>
            <person name="Zhao W."/>
            <person name="Li Z."/>
            <person name="Tong C."/>
        </authorList>
    </citation>
    <scope>NUCLEOTIDE SEQUENCE</scope>
    <source>
        <tissue evidence="8">Leaf</tissue>
    </source>
</reference>
<keyword evidence="9" id="KW-1185">Reference proteome</keyword>
<evidence type="ECO:0000256" key="2">
    <source>
        <dbReference type="ARBA" id="ARBA00008056"/>
    </source>
</evidence>
<feature type="domain" description="Non-haem dioxygenase N-terminal" evidence="7">
    <location>
        <begin position="61"/>
        <end position="160"/>
    </location>
</feature>
<dbReference type="AlphaFoldDB" id="A0A8T2XTM9"/>
<dbReference type="EMBL" id="JACEGQ020000010">
    <property type="protein sequence ID" value="KAH8495631.1"/>
    <property type="molecule type" value="Genomic_DNA"/>
</dbReference>
<evidence type="ECO:0000256" key="4">
    <source>
        <dbReference type="ARBA" id="ARBA00023002"/>
    </source>
</evidence>
<dbReference type="Pfam" id="PF14226">
    <property type="entry name" value="DIOX_N"/>
    <property type="match status" value="1"/>
</dbReference>
<protein>
    <submittedName>
        <fullName evidence="8">Uncharacterized protein</fullName>
    </submittedName>
</protein>
<evidence type="ECO:0000256" key="3">
    <source>
        <dbReference type="ARBA" id="ARBA00022723"/>
    </source>
</evidence>
<name>A0A8T2XTM9_POPDE</name>
<comment type="similarity">
    <text evidence="2">Belongs to the iron/ascorbate-dependent oxidoreductase family.</text>
</comment>
<keyword evidence="5" id="KW-0408">Iron</keyword>
<dbReference type="FunFam" id="2.60.120.330:FF:000005">
    <property type="entry name" value="1-aminocyclopropane-1-carboxylate oxidase homolog 1"/>
    <property type="match status" value="1"/>
</dbReference>
<dbReference type="Pfam" id="PF03171">
    <property type="entry name" value="2OG-FeII_Oxy"/>
    <property type="match status" value="1"/>
</dbReference>
<dbReference type="PANTHER" id="PTHR10209">
    <property type="entry name" value="OXIDOREDUCTASE, 2OG-FE II OXYGENASE FAMILY PROTEIN"/>
    <property type="match status" value="1"/>
</dbReference>
<evidence type="ECO:0000256" key="1">
    <source>
        <dbReference type="ARBA" id="ARBA00001962"/>
    </source>
</evidence>
<dbReference type="InterPro" id="IPR027443">
    <property type="entry name" value="IPNS-like_sf"/>
</dbReference>
<dbReference type="InterPro" id="IPR044861">
    <property type="entry name" value="IPNS-like_FE2OG_OXY"/>
</dbReference>
<evidence type="ECO:0000256" key="5">
    <source>
        <dbReference type="ARBA" id="ARBA00023004"/>
    </source>
</evidence>
<keyword evidence="3" id="KW-0479">Metal-binding</keyword>
<sequence length="338" mass="38292">MAMTCDSSYDRITELQAFDDTKAGVKGLVDAGITKVPRIFHHLRDDSDNTLLVAAEGKFRIPMIDLEDVHKGPPQRKEIVDRVRNASETWGFFEVVNHGIPVDVLEEMKDGVRRFYEQDVELKKEYFSRDHTRKVGYNSNFDLFSSPSANWRDTFTCVMAPISSRPEELPAAFRDILIEYTKEVMKLGNSLFELLSEALGLNPNHLKDIDCSKGLTILGHYYPACPQPELTLGTTKHSDNDFLTVLLQDHIGGLQLISNDKFISVEHRVLANRIGPRVSVASFFSTNLNPNSRPYGPIKELLSEESPPKYRETTVRDYVAYFLHKGLDGTSALLHFKL</sequence>
<dbReference type="SUPFAM" id="SSF51197">
    <property type="entry name" value="Clavaminate synthase-like"/>
    <property type="match status" value="1"/>
</dbReference>
<evidence type="ECO:0000313" key="8">
    <source>
        <dbReference type="EMBL" id="KAH8495631.1"/>
    </source>
</evidence>
<evidence type="ECO:0000259" key="6">
    <source>
        <dbReference type="Pfam" id="PF03171"/>
    </source>
</evidence>
<dbReference type="GO" id="GO:0046872">
    <property type="term" value="F:metal ion binding"/>
    <property type="evidence" value="ECO:0007669"/>
    <property type="project" value="UniProtKB-KW"/>
</dbReference>